<dbReference type="PANTHER" id="PTHR42643">
    <property type="entry name" value="IONOTROPIC RECEPTOR 20A-RELATED"/>
    <property type="match status" value="1"/>
</dbReference>
<dbReference type="PANTHER" id="PTHR42643:SF40">
    <property type="entry name" value="IONOTROPIC RECEPTOR 41A-RELATED"/>
    <property type="match status" value="1"/>
</dbReference>
<keyword evidence="3" id="KW-1003">Cell membrane</keyword>
<comment type="subcellular location">
    <subcellularLocation>
        <location evidence="1">Cell membrane</location>
        <topology evidence="1">Multi-pass membrane protein</topology>
    </subcellularLocation>
</comment>
<evidence type="ECO:0000256" key="7">
    <source>
        <dbReference type="ARBA" id="ARBA00023170"/>
    </source>
</evidence>
<evidence type="ECO:0000256" key="9">
    <source>
        <dbReference type="SAM" id="Phobius"/>
    </source>
</evidence>
<keyword evidence="8" id="KW-0325">Glycoprotein</keyword>
<evidence type="ECO:0000256" key="4">
    <source>
        <dbReference type="ARBA" id="ARBA00022692"/>
    </source>
</evidence>
<feature type="transmembrane region" description="Helical" evidence="9">
    <location>
        <begin position="310"/>
        <end position="331"/>
    </location>
</feature>
<organism evidence="11">
    <name type="scientific">Holotrichia parallela</name>
    <name type="common">Dark black chafer beetle</name>
    <name type="synonym">Pedinotrichia parallela</name>
    <dbReference type="NCBI Taxonomy" id="93412"/>
    <lineage>
        <taxon>Eukaryota</taxon>
        <taxon>Metazoa</taxon>
        <taxon>Ecdysozoa</taxon>
        <taxon>Arthropoda</taxon>
        <taxon>Hexapoda</taxon>
        <taxon>Insecta</taxon>
        <taxon>Pterygota</taxon>
        <taxon>Neoptera</taxon>
        <taxon>Endopterygota</taxon>
        <taxon>Coleoptera</taxon>
        <taxon>Polyphaga</taxon>
        <taxon>Scarabaeiformia</taxon>
        <taxon>Scarabaeidae</taxon>
        <taxon>Melolonthinae</taxon>
        <taxon>Holotrichia</taxon>
    </lineage>
</organism>
<feature type="transmembrane region" description="Helical" evidence="9">
    <location>
        <begin position="374"/>
        <end position="393"/>
    </location>
</feature>
<evidence type="ECO:0000256" key="1">
    <source>
        <dbReference type="ARBA" id="ARBA00004651"/>
    </source>
</evidence>
<dbReference type="Pfam" id="PF00060">
    <property type="entry name" value="Lig_chan"/>
    <property type="match status" value="1"/>
</dbReference>
<accession>A0A2P9JY87</accession>
<keyword evidence="5 9" id="KW-1133">Transmembrane helix</keyword>
<evidence type="ECO:0000256" key="6">
    <source>
        <dbReference type="ARBA" id="ARBA00023136"/>
    </source>
</evidence>
<proteinExistence type="evidence at transcript level"/>
<evidence type="ECO:0000313" key="11">
    <source>
        <dbReference type="EMBL" id="AVH87292.1"/>
    </source>
</evidence>
<feature type="domain" description="Ionotropic glutamate receptor C-terminal" evidence="10">
    <location>
        <begin position="307"/>
        <end position="579"/>
    </location>
</feature>
<keyword evidence="4 9" id="KW-0812">Transmembrane</keyword>
<evidence type="ECO:0000256" key="8">
    <source>
        <dbReference type="ARBA" id="ARBA00023180"/>
    </source>
</evidence>
<dbReference type="GO" id="GO:0050906">
    <property type="term" value="P:detection of stimulus involved in sensory perception"/>
    <property type="evidence" value="ECO:0007669"/>
    <property type="project" value="UniProtKB-ARBA"/>
</dbReference>
<keyword evidence="6 9" id="KW-0472">Membrane</keyword>
<dbReference type="InterPro" id="IPR001320">
    <property type="entry name" value="Iontro_rcpt_C"/>
</dbReference>
<dbReference type="GO" id="GO:0015276">
    <property type="term" value="F:ligand-gated monoatomic ion channel activity"/>
    <property type="evidence" value="ECO:0007669"/>
    <property type="project" value="InterPro"/>
</dbReference>
<dbReference type="EMBL" id="KY817076">
    <property type="protein sequence ID" value="AVH87292.1"/>
    <property type="molecule type" value="mRNA"/>
</dbReference>
<comment type="similarity">
    <text evidence="2">Belongs to the glutamate-gated ion channel (TC 1.A.10.1) family.</text>
</comment>
<dbReference type="GO" id="GO:0005886">
    <property type="term" value="C:plasma membrane"/>
    <property type="evidence" value="ECO:0007669"/>
    <property type="project" value="UniProtKB-SubCell"/>
</dbReference>
<dbReference type="SUPFAM" id="SSF53850">
    <property type="entry name" value="Periplasmic binding protein-like II"/>
    <property type="match status" value="1"/>
</dbReference>
<protein>
    <submittedName>
        <fullName evidence="11">Ionotropic receptor 4</fullName>
    </submittedName>
</protein>
<evidence type="ECO:0000256" key="3">
    <source>
        <dbReference type="ARBA" id="ARBA00022475"/>
    </source>
</evidence>
<sequence length="601" mass="68012">MNFETNILANVIINHYFNDSNCLIILANKSNPFYYKGDSPCIYINVDGVSIPRHLIFNCHGCQGIIVVNEDPVGIFEKLEYEMKLGKERFHHRKYLFLPTRSQADEVLNIFQSPAAKFVANVLAIKLNSIKYSNRFGSEESVFDLYTHKYVGPEGSTEDVIWLDRWYSTNETFMVNANLYPDKLQNQQGRSLKIATFTYKPYSIADPPDGTELLIPLEYARSHNMTVQYIIDEDGQWGQVFNNWTGSGILGNLANDKGDVGLGALYTWEHEYGFFDLSKPSMRSGITCIAPAPRLASGLTTPFKSFSKELWIMTAVSYFLTSLSLLILFSLSTNKKNESKMSNTSKVKLSFGLSGRIFLLQGFQKVPSMQRSKLIFGMSLILSLLLTTIYSSGLSSTMTIPRYYGTIRDIHDFAESGLHWGGTSTAWISSLEADNNYDAVKTVSAFIVENEENLGKRSSQEFAYAVERLQAGNLALGSYITLEAAQRRRLLDEDLYWDFSVLMMRKSSILLPTMNEMIFAVTESGLVYYWEYQTVVRYMDIYVQKAVKESVTSNGQDGTRKKLSLEHVVGAFTIWAIGLVISSCAFIAEIFKKRELNTPFQ</sequence>
<keyword evidence="7 11" id="KW-0675">Receptor</keyword>
<dbReference type="InterPro" id="IPR052192">
    <property type="entry name" value="Insect_Ionotropic_Sensory_Rcpt"/>
</dbReference>
<reference evidence="11" key="1">
    <citation type="submission" date="2017-03" db="EMBL/GenBank/DDBJ databases">
        <authorList>
            <person name="Afonso C.L."/>
            <person name="Miller P.J."/>
            <person name="Scott M.A."/>
            <person name="Spackman E."/>
            <person name="Goraichik I."/>
            <person name="Dimitrov K.M."/>
            <person name="Suarez D.L."/>
            <person name="Swayne D.E."/>
        </authorList>
    </citation>
    <scope>NUCLEOTIDE SEQUENCE</scope>
    <source>
        <tissue evidence="11">Antenna</tissue>
    </source>
</reference>
<evidence type="ECO:0000256" key="2">
    <source>
        <dbReference type="ARBA" id="ARBA00008685"/>
    </source>
</evidence>
<dbReference type="Gene3D" id="1.10.287.70">
    <property type="match status" value="1"/>
</dbReference>
<evidence type="ECO:0000259" key="10">
    <source>
        <dbReference type="Pfam" id="PF00060"/>
    </source>
</evidence>
<evidence type="ECO:0000256" key="5">
    <source>
        <dbReference type="ARBA" id="ARBA00022989"/>
    </source>
</evidence>
<name>A0A2P9JY87_HOLPA</name>
<dbReference type="AlphaFoldDB" id="A0A2P9JY87"/>
<feature type="transmembrane region" description="Helical" evidence="9">
    <location>
        <begin position="568"/>
        <end position="591"/>
    </location>
</feature>